<dbReference type="InterPro" id="IPR030855">
    <property type="entry name" value="Bifunct_BirA"/>
</dbReference>
<keyword evidence="8" id="KW-1185">Reference proteome</keyword>
<dbReference type="Proteomes" id="UP000242243">
    <property type="component" value="Unassembled WGS sequence"/>
</dbReference>
<gene>
    <name evidence="3 5" type="primary">birA</name>
    <name evidence="5" type="ORF">HHA03_09530</name>
    <name evidence="6" type="ORF">SAMN05421839_1115</name>
</gene>
<feature type="binding site" evidence="3">
    <location>
        <position position="118"/>
    </location>
    <ligand>
        <name>biotin</name>
        <dbReference type="ChEBI" id="CHEBI:57586"/>
    </ligand>
</feature>
<dbReference type="SUPFAM" id="SSF55681">
    <property type="entry name" value="Class II aaRS and biotin synthetases"/>
    <property type="match status" value="1"/>
</dbReference>
<dbReference type="InterPro" id="IPR004408">
    <property type="entry name" value="Biotin_CoA_COase_ligase"/>
</dbReference>
<sequence length="332" mass="38479">MVLSNREKIIQLLAQNMHTYVSGQWLSDQLGISRTAVWKQMKHLKEDGYHFKAVPNKGYRLIDMPDKVSENTLFWGLDTDVLGQMLEYHDQLTSTQDLAHTRARENKPDGYLIVANSQTNGRGRLHRAFRSENKNGAWFSFILRPELSPVEAQKITLLTAVSLVRTIKQKTTLEPKIKWPNDILIGDKKLAGILTEMQAEQDQIHYMVIGVGVNINQRLEEFPEELRQTVTSLLVETDERFKRRYFIQDFLKHFEALYRTLLTDGFKSIKQEWEKHAFKLGETLDYRLGKEEKTGVFVDIHDSGALLIEHEGKTERLYSADIHWFKGDKSGC</sequence>
<dbReference type="InterPro" id="IPR036388">
    <property type="entry name" value="WH-like_DNA-bd_sf"/>
</dbReference>
<dbReference type="InterPro" id="IPR045864">
    <property type="entry name" value="aa-tRNA-synth_II/BPL/LPL"/>
</dbReference>
<keyword evidence="3" id="KW-0547">Nucleotide-binding</keyword>
<evidence type="ECO:0000313" key="6">
    <source>
        <dbReference type="EMBL" id="SFP24660.1"/>
    </source>
</evidence>
<feature type="binding site" evidence="3">
    <location>
        <begin position="122"/>
        <end position="124"/>
    </location>
    <ligand>
        <name>biotin</name>
        <dbReference type="ChEBI" id="CHEBI:57586"/>
    </ligand>
</feature>
<reference evidence="6 7" key="1">
    <citation type="submission" date="2016-10" db="EMBL/GenBank/DDBJ databases">
        <authorList>
            <person name="de Groot N.N."/>
        </authorList>
    </citation>
    <scope>NUCLEOTIDE SEQUENCE [LARGE SCALE GENOMIC DNA]</scope>
    <source>
        <strain evidence="6 7">DSM 17073</strain>
    </source>
</reference>
<dbReference type="AlphaFoldDB" id="A0A1I5NSQ7"/>
<keyword evidence="3" id="KW-0067">ATP-binding</keyword>
<dbReference type="Pfam" id="PF02237">
    <property type="entry name" value="BPL_C"/>
    <property type="match status" value="1"/>
</dbReference>
<dbReference type="GO" id="GO:0004077">
    <property type="term" value="F:biotin--[biotin carboxyl-carrier protein] ligase activity"/>
    <property type="evidence" value="ECO:0007669"/>
    <property type="project" value="UniProtKB-UniRule"/>
</dbReference>
<dbReference type="CDD" id="cd16442">
    <property type="entry name" value="BPL"/>
    <property type="match status" value="1"/>
</dbReference>
<dbReference type="Pfam" id="PF03099">
    <property type="entry name" value="BPL_LplA_LipB"/>
    <property type="match status" value="1"/>
</dbReference>
<comment type="catalytic activity">
    <reaction evidence="3">
        <text>biotin + L-lysyl-[protein] + ATP = N(6)-biotinyl-L-lysyl-[protein] + AMP + diphosphate + H(+)</text>
        <dbReference type="Rhea" id="RHEA:11756"/>
        <dbReference type="Rhea" id="RHEA-COMP:9752"/>
        <dbReference type="Rhea" id="RHEA-COMP:10505"/>
        <dbReference type="ChEBI" id="CHEBI:15378"/>
        <dbReference type="ChEBI" id="CHEBI:29969"/>
        <dbReference type="ChEBI" id="CHEBI:30616"/>
        <dbReference type="ChEBI" id="CHEBI:33019"/>
        <dbReference type="ChEBI" id="CHEBI:57586"/>
        <dbReference type="ChEBI" id="CHEBI:83144"/>
        <dbReference type="ChEBI" id="CHEBI:456215"/>
        <dbReference type="EC" id="6.3.4.15"/>
    </reaction>
</comment>
<dbReference type="InterPro" id="IPR013196">
    <property type="entry name" value="HTH_11"/>
</dbReference>
<dbReference type="OrthoDB" id="9807064at2"/>
<dbReference type="EC" id="6.3.4.15" evidence="3"/>
<dbReference type="GO" id="GO:0016740">
    <property type="term" value="F:transferase activity"/>
    <property type="evidence" value="ECO:0007669"/>
    <property type="project" value="UniProtKB-ARBA"/>
</dbReference>
<comment type="caution">
    <text evidence="3">Lacks conserved residue(s) required for the propagation of feature annotation.</text>
</comment>
<dbReference type="EMBL" id="BJWI01000010">
    <property type="protein sequence ID" value="GEM01421.1"/>
    <property type="molecule type" value="Genomic_DNA"/>
</dbReference>
<dbReference type="PANTHER" id="PTHR12835:SF5">
    <property type="entry name" value="BIOTIN--PROTEIN LIGASE"/>
    <property type="match status" value="1"/>
</dbReference>
<evidence type="ECO:0000313" key="8">
    <source>
        <dbReference type="Proteomes" id="UP000321547"/>
    </source>
</evidence>
<dbReference type="STRING" id="306540.SAMN05421839_1115"/>
<keyword evidence="2 3" id="KW-0092">Biotin</keyword>
<keyword evidence="3" id="KW-0678">Repressor</keyword>
<dbReference type="PANTHER" id="PTHR12835">
    <property type="entry name" value="BIOTIN PROTEIN LIGASE"/>
    <property type="match status" value="1"/>
</dbReference>
<dbReference type="NCBIfam" id="TIGR00121">
    <property type="entry name" value="birA_ligase"/>
    <property type="match status" value="1"/>
</dbReference>
<evidence type="ECO:0000256" key="2">
    <source>
        <dbReference type="ARBA" id="ARBA00023267"/>
    </source>
</evidence>
<dbReference type="Gene3D" id="1.10.10.10">
    <property type="entry name" value="Winged helix-like DNA-binding domain superfamily/Winged helix DNA-binding domain"/>
    <property type="match status" value="1"/>
</dbReference>
<dbReference type="GO" id="GO:0006355">
    <property type="term" value="P:regulation of DNA-templated transcription"/>
    <property type="evidence" value="ECO:0007669"/>
    <property type="project" value="UniProtKB-UniRule"/>
</dbReference>
<evidence type="ECO:0000256" key="1">
    <source>
        <dbReference type="ARBA" id="ARBA00022598"/>
    </source>
</evidence>
<proteinExistence type="inferred from homology"/>
<accession>A0A1I5NSQ7</accession>
<dbReference type="GO" id="GO:0005737">
    <property type="term" value="C:cytoplasm"/>
    <property type="evidence" value="ECO:0007669"/>
    <property type="project" value="TreeGrafter"/>
</dbReference>
<dbReference type="PROSITE" id="PS51733">
    <property type="entry name" value="BPL_LPL_CATALYTIC"/>
    <property type="match status" value="1"/>
</dbReference>
<dbReference type="InterPro" id="IPR004143">
    <property type="entry name" value="BPL_LPL_catalytic"/>
</dbReference>
<name>A0A1I5NSQ7_9BACI</name>
<dbReference type="RefSeq" id="WP_089831213.1">
    <property type="nucleotide sequence ID" value="NZ_BJWI01000010.1"/>
</dbReference>
<comment type="similarity">
    <text evidence="3">Belongs to the biotin--protein ligase family.</text>
</comment>
<organism evidence="6 7">
    <name type="scientific">Halolactibacillus halophilus</name>
    <dbReference type="NCBI Taxonomy" id="306540"/>
    <lineage>
        <taxon>Bacteria</taxon>
        <taxon>Bacillati</taxon>
        <taxon>Bacillota</taxon>
        <taxon>Bacilli</taxon>
        <taxon>Bacillales</taxon>
        <taxon>Bacillaceae</taxon>
        <taxon>Halolactibacillus</taxon>
    </lineage>
</organism>
<feature type="domain" description="BPL/LPL catalytic" evidence="4">
    <location>
        <begin position="68"/>
        <end position="262"/>
    </location>
</feature>
<dbReference type="GO" id="GO:0009249">
    <property type="term" value="P:protein lipoylation"/>
    <property type="evidence" value="ECO:0007669"/>
    <property type="project" value="UniProtKB-ARBA"/>
</dbReference>
<reference evidence="5 8" key="2">
    <citation type="submission" date="2019-07" db="EMBL/GenBank/DDBJ databases">
        <title>Whole genome shotgun sequence of Halolactibacillus halophilus NBRC 100868.</title>
        <authorList>
            <person name="Hosoyama A."/>
            <person name="Uohara A."/>
            <person name="Ohji S."/>
            <person name="Ichikawa N."/>
        </authorList>
    </citation>
    <scope>NUCLEOTIDE SEQUENCE [LARGE SCALE GENOMIC DNA]</scope>
    <source>
        <strain evidence="5 8">NBRC 100868</strain>
    </source>
</reference>
<dbReference type="EMBL" id="FOXC01000011">
    <property type="protein sequence ID" value="SFP24660.1"/>
    <property type="molecule type" value="Genomic_DNA"/>
</dbReference>
<keyword evidence="3" id="KW-0805">Transcription regulation</keyword>
<dbReference type="GO" id="GO:0003677">
    <property type="term" value="F:DNA binding"/>
    <property type="evidence" value="ECO:0007669"/>
    <property type="project" value="UniProtKB-UniRule"/>
</dbReference>
<dbReference type="Proteomes" id="UP000321547">
    <property type="component" value="Unassembled WGS sequence"/>
</dbReference>
<dbReference type="HAMAP" id="MF_00978">
    <property type="entry name" value="Bifunct_BirA"/>
    <property type="match status" value="1"/>
</dbReference>
<keyword evidence="3" id="KW-0238">DNA-binding</keyword>
<dbReference type="GO" id="GO:0005524">
    <property type="term" value="F:ATP binding"/>
    <property type="evidence" value="ECO:0007669"/>
    <property type="project" value="UniProtKB-UniRule"/>
</dbReference>
<comment type="function">
    <text evidence="3">Acts both as a biotin--[acetyl-CoA-carboxylase] ligase and a repressor.</text>
</comment>
<evidence type="ECO:0000256" key="3">
    <source>
        <dbReference type="HAMAP-Rule" id="MF_00978"/>
    </source>
</evidence>
<protein>
    <recommendedName>
        <fullName evidence="3">Bifunctional ligase/repressor BirA</fullName>
    </recommendedName>
    <alternativeName>
        <fullName evidence="3">Biotin--[acetyl-CoA-carboxylase] ligase</fullName>
        <ecNumber evidence="3">6.3.4.15</ecNumber>
    </alternativeName>
    <alternativeName>
        <fullName evidence="3">Biotin--protein ligase</fullName>
    </alternativeName>
    <alternativeName>
        <fullName evidence="3">Biotin-[acetyl-CoA carboxylase] synthetase</fullName>
    </alternativeName>
</protein>
<feature type="DNA-binding region" description="H-T-H motif" evidence="3">
    <location>
        <begin position="23"/>
        <end position="42"/>
    </location>
</feature>
<keyword evidence="1 3" id="KW-0436">Ligase</keyword>
<dbReference type="Pfam" id="PF08279">
    <property type="entry name" value="HTH_11"/>
    <property type="match status" value="1"/>
</dbReference>
<feature type="binding site" evidence="3">
    <location>
        <position position="189"/>
    </location>
    <ligand>
        <name>biotin</name>
        <dbReference type="ChEBI" id="CHEBI:57586"/>
    </ligand>
</feature>
<evidence type="ECO:0000259" key="4">
    <source>
        <dbReference type="PROSITE" id="PS51733"/>
    </source>
</evidence>
<evidence type="ECO:0000313" key="7">
    <source>
        <dbReference type="Proteomes" id="UP000242243"/>
    </source>
</evidence>
<dbReference type="Gene3D" id="3.30.930.10">
    <property type="entry name" value="Bira Bifunctional Protein, Domain 2"/>
    <property type="match status" value="1"/>
</dbReference>
<evidence type="ECO:0000313" key="5">
    <source>
        <dbReference type="EMBL" id="GEM01421.1"/>
    </source>
</evidence>
<keyword evidence="3" id="KW-0804">Transcription</keyword>
<dbReference type="Gene3D" id="2.30.30.100">
    <property type="match status" value="1"/>
</dbReference>
<dbReference type="InterPro" id="IPR003142">
    <property type="entry name" value="BPL_C"/>
</dbReference>
<dbReference type="SUPFAM" id="SSF46785">
    <property type="entry name" value="Winged helix' DNA-binding domain"/>
    <property type="match status" value="1"/>
</dbReference>
<dbReference type="InterPro" id="IPR036390">
    <property type="entry name" value="WH_DNA-bd_sf"/>
</dbReference>